<reference evidence="1 2" key="1">
    <citation type="submission" date="2016-04" db="EMBL/GenBank/DDBJ databases">
        <title>Deep-sea bacteria in the southern Pacific.</title>
        <authorList>
            <person name="Tang K."/>
        </authorList>
    </citation>
    <scope>NUCLEOTIDE SEQUENCE [LARGE SCALE GENOMIC DNA]</scope>
    <source>
        <strain evidence="1 2">JLT2014</strain>
    </source>
</reference>
<organism evidence="1 2">
    <name type="scientific">Salipiger abyssi</name>
    <dbReference type="NCBI Taxonomy" id="1250539"/>
    <lineage>
        <taxon>Bacteria</taxon>
        <taxon>Pseudomonadati</taxon>
        <taxon>Pseudomonadota</taxon>
        <taxon>Alphaproteobacteria</taxon>
        <taxon>Rhodobacterales</taxon>
        <taxon>Roseobacteraceae</taxon>
        <taxon>Salipiger</taxon>
    </lineage>
</organism>
<dbReference type="AlphaFoldDB" id="A0A1P8URY9"/>
<evidence type="ECO:0008006" key="3">
    <source>
        <dbReference type="Google" id="ProtNLM"/>
    </source>
</evidence>
<dbReference type="Pfam" id="PF09956">
    <property type="entry name" value="Phage_cement_2"/>
    <property type="match status" value="1"/>
</dbReference>
<gene>
    <name evidence="1" type="ORF">Ga0080574_TMP1840</name>
</gene>
<dbReference type="PIRSF" id="PIRSF030771">
    <property type="entry name" value="UCP030771"/>
    <property type="match status" value="1"/>
</dbReference>
<accession>A0A1P8URY9</accession>
<dbReference type="KEGG" id="paby:Ga0080574_TMP1840"/>
<dbReference type="OrthoDB" id="5365964at2"/>
<sequence>MKNYIQAGNVITFTAAATTAAGQGVLQGALFGVAATDAASGEEFEAAVTGVFELPKAAGALTKGQKVYWSSANANVTATATGNTLIGAVIEAAADAASLAKVRLNGTV</sequence>
<dbReference type="RefSeq" id="WP_076697702.1">
    <property type="nucleotide sequence ID" value="NZ_CP015093.1"/>
</dbReference>
<keyword evidence="2" id="KW-1185">Reference proteome</keyword>
<name>A0A1P8URY9_9RHOB</name>
<dbReference type="STRING" id="1250539.Ga0080574_TMP1840"/>
<protein>
    <recommendedName>
        <fullName evidence="3">DUF2190 family protein</fullName>
    </recommendedName>
</protein>
<evidence type="ECO:0000313" key="2">
    <source>
        <dbReference type="Proteomes" id="UP000187059"/>
    </source>
</evidence>
<proteinExistence type="predicted"/>
<evidence type="ECO:0000313" key="1">
    <source>
        <dbReference type="EMBL" id="APZ52174.1"/>
    </source>
</evidence>
<dbReference type="InterPro" id="IPR011231">
    <property type="entry name" value="Phage_VT1-Sakai_H0018"/>
</dbReference>
<dbReference type="EMBL" id="CP015093">
    <property type="protein sequence ID" value="APZ52174.1"/>
    <property type="molecule type" value="Genomic_DNA"/>
</dbReference>
<dbReference type="Proteomes" id="UP000187059">
    <property type="component" value="Chromosome"/>
</dbReference>